<evidence type="ECO:0000256" key="1">
    <source>
        <dbReference type="SAM" id="MobiDB-lite"/>
    </source>
</evidence>
<feature type="compositionally biased region" description="Basic and acidic residues" evidence="1">
    <location>
        <begin position="210"/>
        <end position="222"/>
    </location>
</feature>
<feature type="compositionally biased region" description="Basic and acidic residues" evidence="1">
    <location>
        <begin position="275"/>
        <end position="306"/>
    </location>
</feature>
<dbReference type="EMBL" id="JAAAIL010000354">
    <property type="protein sequence ID" value="KAG0276610.1"/>
    <property type="molecule type" value="Genomic_DNA"/>
</dbReference>
<feature type="compositionally biased region" description="Polar residues" evidence="1">
    <location>
        <begin position="190"/>
        <end position="203"/>
    </location>
</feature>
<evidence type="ECO:0000313" key="2">
    <source>
        <dbReference type="EMBL" id="KAG0276610.1"/>
    </source>
</evidence>
<feature type="compositionally biased region" description="Basic residues" evidence="1">
    <location>
        <begin position="256"/>
        <end position="266"/>
    </location>
</feature>
<feature type="compositionally biased region" description="Basic residues" evidence="1">
    <location>
        <begin position="550"/>
        <end position="565"/>
    </location>
</feature>
<dbReference type="AlphaFoldDB" id="A0AAD4DHE8"/>
<keyword evidence="3" id="KW-1185">Reference proteome</keyword>
<reference evidence="2" key="1">
    <citation type="journal article" date="2020" name="Fungal Divers.">
        <title>Resolving the Mortierellaceae phylogeny through synthesis of multi-gene phylogenetics and phylogenomics.</title>
        <authorList>
            <person name="Vandepol N."/>
            <person name="Liber J."/>
            <person name="Desiro A."/>
            <person name="Na H."/>
            <person name="Kennedy M."/>
            <person name="Barry K."/>
            <person name="Grigoriev I.V."/>
            <person name="Miller A.N."/>
            <person name="O'Donnell K."/>
            <person name="Stajich J.E."/>
            <person name="Bonito G."/>
        </authorList>
    </citation>
    <scope>NUCLEOTIDE SEQUENCE</scope>
    <source>
        <strain evidence="2">NRRL 28262</strain>
    </source>
</reference>
<feature type="compositionally biased region" description="Basic and acidic residues" evidence="1">
    <location>
        <begin position="396"/>
        <end position="420"/>
    </location>
</feature>
<feature type="compositionally biased region" description="Pro residues" evidence="1">
    <location>
        <begin position="748"/>
        <end position="760"/>
    </location>
</feature>
<sequence>MHSPPTPPLEEIRKSIEMIQSLPVIMSPTIPSWPAPLRSTTGGKQPGKVPTVSLNLGASSDDSSGSGDDSDSGSSDVGSENAAMSEVDMSRSRKQIGRKTARRRNSKTESIGGKRPAGSSAGKTIPDSIRQPGMDSRARKTSAAQYCSLLTSAQVAELPRRQAGMVLSSAPVVVKINIPAHLLPALTASTQAAERTRASHASKSLSRGGYRRDSSDDDHAMDIDAPSGASQETSRPTLKDVQGRSSRLQDAPSSPHRPKTLSKRGRSYSSDESVSDDRKKPKGSTKELKEKSSFDILHSDKKRSSDKLATLNTDTKRGLSSTTSSRVRSDTAEEKNYRTDRGDEKRSTEATTRGKSSQSLSPVLERNKDKNRRLPYHSADEGASDDSRKDKRRSKDGKQNNDHTETSRSRLESKDKDTNSRSETANQSRKRDTSRDRPSETPDVRRNTKEENARESKEKTIALEKPSFTNASKDRRTSKDEDVPVSSRTGPKSEPKTERTGSAAAPGSPGRRSARDQPKETKLRGEKDTRDNTASSVQRSTIGAKDRTRGRSRTPSRTRSRSRSPRRYDRNRSPTRNDTRDGKSNRDRREYDDDRSSRRKRDGSRDRNDRSGRGRSRDRFGRDRSRDKSTDRNRDRSPARGTSRERSRDRKRARSRSRDRGDGRKETDRRARETSATPSGSNTATSRADTRTDTRTDARPDSKSQPPSQDSAKGGLSRRDSESKHGASTAILNPPRPPPPTIKEEPLVQPPPPTTAPPDSIPRSSGVTGVVKETIVKRVSIEDYQRKKTTLAATDKVDTPKAASDSPALANAVVSTGKPPIVAKESSQKLATMDQKPPSSTSSKPSSETAKKIADYHNTFNVRRAAGITYKHNADSTLKNQSNAKLGAIQYFLSAIEFIAAFHANDKYHSLLNPGRPDVAVKASINSWDTMRQFIHALSNQCHSNRLTGLDGVSALMEVLVYYKVYSYQTMNLRKDMLKSGQFKPKVPVKEEGGAAPTVAISPDMASRMLQNVEDWAHIQKRMDDCRQWLTPDIAQKQFPQTFEKWCIHPDRIGGQGQPPMDGFVAGTSIPRIHWPLGMHLHLHELMAFVESALEEYQKRNGLEHTR</sequence>
<name>A0AAD4DHE8_9FUNG</name>
<feature type="compositionally biased region" description="Basic and acidic residues" evidence="1">
    <location>
        <begin position="327"/>
        <end position="348"/>
    </location>
</feature>
<feature type="compositionally biased region" description="Basic and acidic residues" evidence="1">
    <location>
        <begin position="656"/>
        <end position="673"/>
    </location>
</feature>
<feature type="region of interest" description="Disordered" evidence="1">
    <location>
        <begin position="27"/>
        <end position="142"/>
    </location>
</feature>
<accession>A0AAD4DHE8</accession>
<comment type="caution">
    <text evidence="2">The sequence shown here is derived from an EMBL/GenBank/DDBJ whole genome shotgun (WGS) entry which is preliminary data.</text>
</comment>
<feature type="compositionally biased region" description="Basic and acidic residues" evidence="1">
    <location>
        <begin position="603"/>
        <end position="648"/>
    </location>
</feature>
<feature type="region of interest" description="Disordered" evidence="1">
    <location>
        <begin position="816"/>
        <end position="850"/>
    </location>
</feature>
<feature type="region of interest" description="Disordered" evidence="1">
    <location>
        <begin position="190"/>
        <end position="772"/>
    </location>
</feature>
<feature type="compositionally biased region" description="Basic and acidic residues" evidence="1">
    <location>
        <begin position="566"/>
        <end position="596"/>
    </location>
</feature>
<dbReference type="Proteomes" id="UP001194580">
    <property type="component" value="Unassembled WGS sequence"/>
</dbReference>
<proteinExistence type="predicted"/>
<feature type="compositionally biased region" description="Polar residues" evidence="1">
    <location>
        <begin position="532"/>
        <end position="541"/>
    </location>
</feature>
<feature type="compositionally biased region" description="Basic and acidic residues" evidence="1">
    <location>
        <begin position="513"/>
        <end position="531"/>
    </location>
</feature>
<protein>
    <submittedName>
        <fullName evidence="2">Uncharacterized protein</fullName>
    </submittedName>
</protein>
<feature type="compositionally biased region" description="Low complexity" evidence="1">
    <location>
        <begin position="836"/>
        <end position="847"/>
    </location>
</feature>
<feature type="compositionally biased region" description="Low complexity" evidence="1">
    <location>
        <begin position="59"/>
        <end position="79"/>
    </location>
</feature>
<evidence type="ECO:0000313" key="3">
    <source>
        <dbReference type="Proteomes" id="UP001194580"/>
    </source>
</evidence>
<organism evidence="2 3">
    <name type="scientific">Linnemannia exigua</name>
    <dbReference type="NCBI Taxonomy" id="604196"/>
    <lineage>
        <taxon>Eukaryota</taxon>
        <taxon>Fungi</taxon>
        <taxon>Fungi incertae sedis</taxon>
        <taxon>Mucoromycota</taxon>
        <taxon>Mortierellomycotina</taxon>
        <taxon>Mortierellomycetes</taxon>
        <taxon>Mortierellales</taxon>
        <taxon>Mortierellaceae</taxon>
        <taxon>Linnemannia</taxon>
    </lineage>
</organism>
<feature type="compositionally biased region" description="Basic and acidic residues" evidence="1">
    <location>
        <begin position="688"/>
        <end position="702"/>
    </location>
</feature>
<feature type="compositionally biased region" description="Basic and acidic residues" evidence="1">
    <location>
        <begin position="429"/>
        <end position="462"/>
    </location>
</feature>
<gene>
    <name evidence="2" type="ORF">BGZ95_007305</name>
</gene>
<feature type="compositionally biased region" description="Basic and acidic residues" evidence="1">
    <location>
        <begin position="472"/>
        <end position="482"/>
    </location>
</feature>
<feature type="compositionally biased region" description="Polar residues" evidence="1">
    <location>
        <begin position="243"/>
        <end position="252"/>
    </location>
</feature>
<feature type="compositionally biased region" description="Polar residues" evidence="1">
    <location>
        <begin position="349"/>
        <end position="361"/>
    </location>
</feature>
<feature type="compositionally biased region" description="Basic residues" evidence="1">
    <location>
        <begin position="92"/>
        <end position="105"/>
    </location>
</feature>